<dbReference type="EC" id="4.2.1.1" evidence="1"/>
<proteinExistence type="predicted"/>
<reference evidence="2" key="1">
    <citation type="journal article" date="2022" name="Nat. Commun.">
        <title>Chromosome evolution and the genetic basis of agronomically important traits in greater yam.</title>
        <authorList>
            <person name="Bredeson J.V."/>
            <person name="Lyons J.B."/>
            <person name="Oniyinde I.O."/>
            <person name="Okereke N.R."/>
            <person name="Kolade O."/>
            <person name="Nnabue I."/>
            <person name="Nwadili C.O."/>
            <person name="Hribova E."/>
            <person name="Parker M."/>
            <person name="Nwogha J."/>
            <person name="Shu S."/>
            <person name="Carlson J."/>
            <person name="Kariba R."/>
            <person name="Muthemba S."/>
            <person name="Knop K."/>
            <person name="Barton G.J."/>
            <person name="Sherwood A.V."/>
            <person name="Lopez-Montes A."/>
            <person name="Asiedu R."/>
            <person name="Jamnadass R."/>
            <person name="Muchugi A."/>
            <person name="Goodstein D."/>
            <person name="Egesi C.N."/>
            <person name="Featherston J."/>
            <person name="Asfaw A."/>
            <person name="Simpson G.G."/>
            <person name="Dolezel J."/>
            <person name="Hendre P.S."/>
            <person name="Van Deynze A."/>
            <person name="Kumar P.L."/>
            <person name="Obidiegwu J.E."/>
            <person name="Bhattacharjee R."/>
            <person name="Rokhsar D.S."/>
        </authorList>
    </citation>
    <scope>NUCLEOTIDE SEQUENCE [LARGE SCALE GENOMIC DNA]</scope>
    <source>
        <strain evidence="2">cv. TDa95/00328</strain>
    </source>
</reference>
<dbReference type="Proteomes" id="UP000827976">
    <property type="component" value="Chromosome 14"/>
</dbReference>
<comment type="caution">
    <text evidence="1">The sequence shown here is derived from an EMBL/GenBank/DDBJ whole genome shotgun (WGS) entry which is preliminary data.</text>
</comment>
<protein>
    <submittedName>
        <fullName evidence="1">Carbonic anhydrase alpha-class protein</fullName>
        <ecNumber evidence="1">4.2.1.1</ecNumber>
    </submittedName>
</protein>
<evidence type="ECO:0000313" key="1">
    <source>
        <dbReference type="EMBL" id="KAH7662823.1"/>
    </source>
</evidence>
<sequence>MKQPSKFKPFQSKLLKGMKKITMISSSTLFHLLLLFSLFFSWFPNAKPQEIEDEREFSYIPGSPNGPERWGELHPEWEKCSNGMMQSPIDLVYQRVRLDPSLGTLIRNYKATNATLKNRGHDIMLEWVGDVGSLSIKGTVYFLKQIHWHSPSEHAINGTRYALEAHMVHQSQDLKIAVIGIIYTIGSPDQFLKKLENNIKQLTNTGVLQIDAGVVDPKDVRIEGNQYYRYMGSLTTPPCSENVTWTIIKKIKTVSQEQVDLLREAVHDDAVNNARPLQPINDRYIKLYKSFFFKT</sequence>
<evidence type="ECO:0000313" key="2">
    <source>
        <dbReference type="Proteomes" id="UP000827976"/>
    </source>
</evidence>
<dbReference type="EMBL" id="CM037024">
    <property type="protein sequence ID" value="KAH7662823.1"/>
    <property type="molecule type" value="Genomic_DNA"/>
</dbReference>
<gene>
    <name evidence="1" type="ORF">IHE45_14G013500</name>
</gene>
<accession>A0ACB7UQ00</accession>
<keyword evidence="2" id="KW-1185">Reference proteome</keyword>
<name>A0ACB7UQ00_DIOAL</name>
<organism evidence="1 2">
    <name type="scientific">Dioscorea alata</name>
    <name type="common">Purple yam</name>
    <dbReference type="NCBI Taxonomy" id="55571"/>
    <lineage>
        <taxon>Eukaryota</taxon>
        <taxon>Viridiplantae</taxon>
        <taxon>Streptophyta</taxon>
        <taxon>Embryophyta</taxon>
        <taxon>Tracheophyta</taxon>
        <taxon>Spermatophyta</taxon>
        <taxon>Magnoliopsida</taxon>
        <taxon>Liliopsida</taxon>
        <taxon>Dioscoreales</taxon>
        <taxon>Dioscoreaceae</taxon>
        <taxon>Dioscorea</taxon>
    </lineage>
</organism>
<keyword evidence="1" id="KW-0456">Lyase</keyword>